<reference evidence="1" key="1">
    <citation type="journal article" date="2015" name="ISME J.">
        <title>Draft Genome Sequence of Streptomyces incarnatus NRRL8089, which Produces the Nucleoside Antibiotic Sinefungin.</title>
        <authorList>
            <person name="Oshima K."/>
            <person name="Hattori M."/>
            <person name="Shimizu H."/>
            <person name="Fukuda K."/>
            <person name="Nemoto M."/>
            <person name="Inagaki K."/>
            <person name="Tamura T."/>
        </authorList>
    </citation>
    <scope>NUCLEOTIDE SEQUENCE</scope>
    <source>
        <strain evidence="1">FACHB-1375</strain>
    </source>
</reference>
<evidence type="ECO:0000313" key="2">
    <source>
        <dbReference type="Proteomes" id="UP000641646"/>
    </source>
</evidence>
<name>A0A926VD45_9CYAN</name>
<dbReference type="AlphaFoldDB" id="A0A926VD45"/>
<sequence length="71" mass="8088">MENLYLQRRKLGVSFVCAGRRCFWEQVIVCGRSRCRGKLSVKFEDLSQNLKFPTSGNSKLAVALTRSMCRG</sequence>
<reference evidence="1" key="2">
    <citation type="submission" date="2020-08" db="EMBL/GenBank/DDBJ databases">
        <authorList>
            <person name="Chen M."/>
            <person name="Teng W."/>
            <person name="Zhao L."/>
            <person name="Hu C."/>
            <person name="Zhou Y."/>
            <person name="Han B."/>
            <person name="Song L."/>
            <person name="Shu W."/>
        </authorList>
    </citation>
    <scope>NUCLEOTIDE SEQUENCE</scope>
    <source>
        <strain evidence="1">FACHB-1375</strain>
    </source>
</reference>
<organism evidence="1 2">
    <name type="scientific">Aerosakkonema funiforme FACHB-1375</name>
    <dbReference type="NCBI Taxonomy" id="2949571"/>
    <lineage>
        <taxon>Bacteria</taxon>
        <taxon>Bacillati</taxon>
        <taxon>Cyanobacteriota</taxon>
        <taxon>Cyanophyceae</taxon>
        <taxon>Oscillatoriophycideae</taxon>
        <taxon>Aerosakkonematales</taxon>
        <taxon>Aerosakkonemataceae</taxon>
        <taxon>Aerosakkonema</taxon>
    </lineage>
</organism>
<evidence type="ECO:0000313" key="1">
    <source>
        <dbReference type="EMBL" id="MBD2181601.1"/>
    </source>
</evidence>
<gene>
    <name evidence="1" type="ORF">H6G03_10860</name>
</gene>
<dbReference type="EMBL" id="JACJPW010000023">
    <property type="protein sequence ID" value="MBD2181601.1"/>
    <property type="molecule type" value="Genomic_DNA"/>
</dbReference>
<proteinExistence type="predicted"/>
<comment type="caution">
    <text evidence="1">The sequence shown here is derived from an EMBL/GenBank/DDBJ whole genome shotgun (WGS) entry which is preliminary data.</text>
</comment>
<keyword evidence="2" id="KW-1185">Reference proteome</keyword>
<dbReference type="RefSeq" id="WP_190464410.1">
    <property type="nucleotide sequence ID" value="NZ_JACJPW010000023.1"/>
</dbReference>
<accession>A0A926VD45</accession>
<dbReference type="Proteomes" id="UP000641646">
    <property type="component" value="Unassembled WGS sequence"/>
</dbReference>
<protein>
    <submittedName>
        <fullName evidence="1">Uncharacterized protein</fullName>
    </submittedName>
</protein>